<name>A0A812QC46_9DINO</name>
<gene>
    <name evidence="1" type="ORF">SNAT2548_LOCUS19719</name>
</gene>
<dbReference type="AlphaFoldDB" id="A0A812QC46"/>
<evidence type="ECO:0000313" key="2">
    <source>
        <dbReference type="Proteomes" id="UP000604046"/>
    </source>
</evidence>
<dbReference type="InterPro" id="IPR029063">
    <property type="entry name" value="SAM-dependent_MTases_sf"/>
</dbReference>
<accession>A0A812QC46</accession>
<evidence type="ECO:0000313" key="1">
    <source>
        <dbReference type="EMBL" id="CAE7364380.1"/>
    </source>
</evidence>
<dbReference type="Proteomes" id="UP000604046">
    <property type="component" value="Unassembled WGS sequence"/>
</dbReference>
<reference evidence="1" key="1">
    <citation type="submission" date="2021-02" db="EMBL/GenBank/DDBJ databases">
        <authorList>
            <person name="Dougan E. K."/>
            <person name="Rhodes N."/>
            <person name="Thang M."/>
            <person name="Chan C."/>
        </authorList>
    </citation>
    <scope>NUCLEOTIDE SEQUENCE</scope>
</reference>
<proteinExistence type="predicted"/>
<keyword evidence="2" id="KW-1185">Reference proteome</keyword>
<protein>
    <recommendedName>
        <fullName evidence="3">Methyltransferase FkbM domain-containing protein</fullName>
    </recommendedName>
</protein>
<organism evidence="1 2">
    <name type="scientific">Symbiodinium natans</name>
    <dbReference type="NCBI Taxonomy" id="878477"/>
    <lineage>
        <taxon>Eukaryota</taxon>
        <taxon>Sar</taxon>
        <taxon>Alveolata</taxon>
        <taxon>Dinophyceae</taxon>
        <taxon>Suessiales</taxon>
        <taxon>Symbiodiniaceae</taxon>
        <taxon>Symbiodinium</taxon>
    </lineage>
</organism>
<evidence type="ECO:0008006" key="3">
    <source>
        <dbReference type="Google" id="ProtNLM"/>
    </source>
</evidence>
<dbReference type="SUPFAM" id="SSF53335">
    <property type="entry name" value="S-adenosyl-L-methionine-dependent methyltransferases"/>
    <property type="match status" value="1"/>
</dbReference>
<dbReference type="OrthoDB" id="443092at2759"/>
<comment type="caution">
    <text evidence="1">The sequence shown here is derived from an EMBL/GenBank/DDBJ whole genome shotgun (WGS) entry which is preliminary data.</text>
</comment>
<sequence length="436" mass="49816">MFLVTSNVRKVLFKAGKYTVPGYIEVHRRSVGINSFIEYPGAETHDDIQKLVQRFCSHPLAWQPPWWLENLQRRRLASRYGQAHCSGSLRSSAWRSGSNVADLLGDFESVGVQLILAGIPIYGYFLNLGAADGIWSDPLFSFTRNGARGVAVEMDPESCARYRRNFPQVNLLCTRLTMDTIPELAKQVEFGGYDVMKVDVDSYDCALVWELLKRFHHRPSCILLEVNSAFPPPFEFAMEPHPAWDTMDPKLVRYHLAHGCSLSYAIRMLSVELPTPNYVLLHMSKKDALFLRRDVAAKLVGSDEAPDEFRCYEDQLLETHGVESDRLRRWYYGIQELHAGTDIMSEEEVLQDMRQVVRSNIAKVFGRGLADVIPFQLTFRQHNVAPMEPGFLMESAKKVYSLVQDLGHNYLVFRDMVDTMVPQQKRASDQHHGIAR</sequence>
<dbReference type="EMBL" id="CAJNDS010002188">
    <property type="protein sequence ID" value="CAE7364380.1"/>
    <property type="molecule type" value="Genomic_DNA"/>
</dbReference>